<dbReference type="PANTHER" id="PTHR32315:SF3">
    <property type="entry name" value="ADENINE PHOSPHORIBOSYLTRANSFERASE"/>
    <property type="match status" value="1"/>
</dbReference>
<evidence type="ECO:0000256" key="7">
    <source>
        <dbReference type="ARBA" id="ARBA00017366"/>
    </source>
</evidence>
<dbReference type="NCBIfam" id="NF002634">
    <property type="entry name" value="PRK02304.1-3"/>
    <property type="match status" value="1"/>
</dbReference>
<reference evidence="13" key="2">
    <citation type="submission" date="2025-08" db="UniProtKB">
        <authorList>
            <consortium name="Ensembl"/>
        </authorList>
    </citation>
    <scope>IDENTIFICATION</scope>
</reference>
<dbReference type="Proteomes" id="UP000007875">
    <property type="component" value="Unassembled WGS sequence"/>
</dbReference>
<dbReference type="HOGENOM" id="CLU_063339_3_2_1"/>
<reference evidence="14" key="1">
    <citation type="submission" date="2003-08" db="EMBL/GenBank/DDBJ databases">
        <authorList>
            <person name="Birren B."/>
            <person name="Nusbaum C."/>
            <person name="Abebe A."/>
            <person name="Abouelleil A."/>
            <person name="Adekoya E."/>
            <person name="Ait-zahra M."/>
            <person name="Allen N."/>
            <person name="Allen T."/>
            <person name="An P."/>
            <person name="Anderson M."/>
            <person name="Anderson S."/>
            <person name="Arachchi H."/>
            <person name="Armbruster J."/>
            <person name="Bachantsang P."/>
            <person name="Baldwin J."/>
            <person name="Barry A."/>
            <person name="Bayul T."/>
            <person name="Blitshsteyn B."/>
            <person name="Bloom T."/>
            <person name="Blye J."/>
            <person name="Boguslavskiy L."/>
            <person name="Borowsky M."/>
            <person name="Boukhgalter B."/>
            <person name="Brunache A."/>
            <person name="Butler J."/>
            <person name="Calixte N."/>
            <person name="Calvo S."/>
            <person name="Camarata J."/>
            <person name="Campo K."/>
            <person name="Chang J."/>
            <person name="Cheshatsang Y."/>
            <person name="Citroen M."/>
            <person name="Collymore A."/>
            <person name="Considine T."/>
            <person name="Cook A."/>
            <person name="Cooke P."/>
            <person name="Corum B."/>
            <person name="Cuomo C."/>
            <person name="David R."/>
            <person name="Dawoe T."/>
            <person name="Degray S."/>
            <person name="Dodge S."/>
            <person name="Dooley K."/>
            <person name="Dorje P."/>
            <person name="Dorjee K."/>
            <person name="Dorris L."/>
            <person name="Duffey N."/>
            <person name="Dupes A."/>
            <person name="Elkins T."/>
            <person name="Engels R."/>
            <person name="Erickson J."/>
            <person name="Farina A."/>
            <person name="Faro S."/>
            <person name="Ferreira P."/>
            <person name="Fischer H."/>
            <person name="Fitzgerald M."/>
            <person name="Foley K."/>
            <person name="Gage D."/>
            <person name="Galagan J."/>
            <person name="Gearin G."/>
            <person name="Gnerre S."/>
            <person name="Gnirke A."/>
            <person name="Goyette A."/>
            <person name="Graham J."/>
            <person name="Grandbois E."/>
            <person name="Gyaltsen K."/>
            <person name="Hafez N."/>
            <person name="Hagopian D."/>
            <person name="Hagos B."/>
            <person name="Hall J."/>
            <person name="Hatcher B."/>
            <person name="Heller A."/>
            <person name="Higgins H."/>
            <person name="Honan T."/>
            <person name="Horn A."/>
            <person name="Houde N."/>
            <person name="Hughes L."/>
            <person name="Hulme W."/>
            <person name="Husby E."/>
            <person name="Iliev I."/>
            <person name="Jaffe D."/>
            <person name="Jones C."/>
            <person name="Kamal M."/>
            <person name="Kamat A."/>
            <person name="Kamvysselis M."/>
            <person name="Karlsson E."/>
            <person name="Kells C."/>
            <person name="Kieu A."/>
            <person name="Kisner P."/>
            <person name="Kodira C."/>
            <person name="Kulbokas E."/>
            <person name="Labutti K."/>
            <person name="Lama D."/>
            <person name="Landers T."/>
            <person name="Leger J."/>
            <person name="Levine S."/>
            <person name="Lewis D."/>
            <person name="Lewis T."/>
            <person name="Lindblad-toh K."/>
            <person name="Liu X."/>
            <person name="Lokyitsang T."/>
            <person name="Lokyitsang Y."/>
            <person name="Lucien O."/>
            <person name="Lui A."/>
            <person name="Ma L.J."/>
            <person name="Mabbitt R."/>
            <person name="Macdonald J."/>
            <person name="Maclean C."/>
            <person name="Major J."/>
            <person name="Manning J."/>
            <person name="Marabella R."/>
            <person name="Maru K."/>
            <person name="Matthews C."/>
            <person name="Mauceli E."/>
            <person name="Mccarthy M."/>
            <person name="Mcdonough S."/>
            <person name="Mcghee T."/>
            <person name="Meldrim J."/>
            <person name="Meneus L."/>
            <person name="Mesirov J."/>
            <person name="Mihalev A."/>
            <person name="Mihova T."/>
            <person name="Mikkelsen T."/>
            <person name="Mlenga V."/>
            <person name="Moru K."/>
            <person name="Mozes J."/>
            <person name="Mulrain L."/>
            <person name="Munson G."/>
            <person name="Naylor J."/>
            <person name="Newes C."/>
            <person name="Nguyen C."/>
            <person name="Nguyen N."/>
            <person name="Nguyen T."/>
            <person name="Nicol R."/>
            <person name="Nielsen C."/>
            <person name="Nizzari M."/>
            <person name="Norbu C."/>
            <person name="Norbu N."/>
            <person name="O'donnell P."/>
            <person name="Okoawo O."/>
            <person name="O'leary S."/>
            <person name="Omotosho B."/>
            <person name="O'neill K."/>
            <person name="Osman S."/>
            <person name="Parker S."/>
            <person name="Perrin D."/>
            <person name="Phunkhang P."/>
            <person name="Piqani B."/>
            <person name="Purcell S."/>
            <person name="Rachupka T."/>
            <person name="Ramasamy U."/>
            <person name="Rameau R."/>
            <person name="Ray V."/>
            <person name="Raymond C."/>
            <person name="Retta R."/>
            <person name="Richardson S."/>
            <person name="Rise C."/>
            <person name="Rodriguez J."/>
            <person name="Rogers J."/>
            <person name="Rogov P."/>
            <person name="Rutman M."/>
            <person name="Schupbach R."/>
            <person name="Seaman C."/>
            <person name="Settipalli S."/>
            <person name="Sharpe T."/>
            <person name="Sheridan J."/>
            <person name="Sherpa N."/>
            <person name="Shi J."/>
            <person name="Smirnov S."/>
            <person name="Smith C."/>
            <person name="Sougnez C."/>
            <person name="Spencer B."/>
            <person name="Stalker J."/>
            <person name="Stange-thomann N."/>
            <person name="Stavropoulos S."/>
            <person name="Stetson K."/>
            <person name="Stone C."/>
            <person name="Stone S."/>
            <person name="Stubbs M."/>
            <person name="Talamas J."/>
            <person name="Tchuinga P."/>
            <person name="Tenzing P."/>
            <person name="Tesfaye S."/>
            <person name="Theodore J."/>
            <person name="Thoulutsang Y."/>
            <person name="Topham K."/>
            <person name="Towey S."/>
            <person name="Tsamla T."/>
            <person name="Tsomo N."/>
            <person name="Vallee D."/>
            <person name="Vassiliev H."/>
            <person name="Venkataraman V."/>
            <person name="Vinson J."/>
            <person name="Vo A."/>
            <person name="Wade C."/>
            <person name="Wang S."/>
            <person name="Wangchuk T."/>
            <person name="Wangdi T."/>
            <person name="Whittaker C."/>
            <person name="Wilkinson J."/>
            <person name="Wu Y."/>
            <person name="Wyman D."/>
            <person name="Yadav S."/>
            <person name="Yang S."/>
            <person name="Yang X."/>
            <person name="Yeager S."/>
            <person name="Yee E."/>
            <person name="Young G."/>
            <person name="Zainoun J."/>
            <person name="Zembeck L."/>
            <person name="Zimmer A."/>
            <person name="Zody M."/>
            <person name="Lander E."/>
        </authorList>
    </citation>
    <scope>NUCLEOTIDE SEQUENCE [LARGE SCALE GENOMIC DNA]</scope>
</reference>
<evidence type="ECO:0000256" key="4">
    <source>
        <dbReference type="ARBA" id="ARBA00004659"/>
    </source>
</evidence>
<dbReference type="HAMAP" id="MF_00004">
    <property type="entry name" value="Aden_phosphoribosyltr"/>
    <property type="match status" value="1"/>
</dbReference>
<dbReference type="OMA" id="QAYDLEY"/>
<dbReference type="SUPFAM" id="SSF53271">
    <property type="entry name" value="PRTase-like"/>
    <property type="match status" value="1"/>
</dbReference>
<evidence type="ECO:0000313" key="14">
    <source>
        <dbReference type="Proteomes" id="UP000007875"/>
    </source>
</evidence>
<dbReference type="FunFam" id="3.40.50.2020:FF:000021">
    <property type="entry name" value="Adenine phosphoribosyltransferase"/>
    <property type="match status" value="1"/>
</dbReference>
<dbReference type="GO" id="GO:0044209">
    <property type="term" value="P:AMP salvage"/>
    <property type="evidence" value="ECO:0007669"/>
    <property type="project" value="UniProtKB-UniPathway"/>
</dbReference>
<dbReference type="UniPathway" id="UPA00588">
    <property type="reaction ID" value="UER00646"/>
</dbReference>
<dbReference type="eggNOG" id="KOG1712">
    <property type="taxonomic scope" value="Eukaryota"/>
</dbReference>
<dbReference type="InterPro" id="IPR050054">
    <property type="entry name" value="UPRTase/APRTase"/>
</dbReference>
<dbReference type="Pfam" id="PF00156">
    <property type="entry name" value="Pribosyltran"/>
    <property type="match status" value="1"/>
</dbReference>
<evidence type="ECO:0000256" key="2">
    <source>
        <dbReference type="ARBA" id="ARBA00003968"/>
    </source>
</evidence>
<feature type="domain" description="Phosphoribosyltransferase" evidence="12">
    <location>
        <begin position="42"/>
        <end position="167"/>
    </location>
</feature>
<keyword evidence="10" id="KW-0808">Transferase</keyword>
<dbReference type="Gene3D" id="3.40.50.2020">
    <property type="match status" value="1"/>
</dbReference>
<evidence type="ECO:0000256" key="8">
    <source>
        <dbReference type="ARBA" id="ARBA00022490"/>
    </source>
</evidence>
<keyword evidence="11" id="KW-0660">Purine salvage</keyword>
<dbReference type="InParanoid" id="H2ZE88"/>
<dbReference type="GeneTree" id="ENSGT00390000017259"/>
<proteinExistence type="inferred from homology"/>
<dbReference type="GO" id="GO:0006168">
    <property type="term" value="P:adenine salvage"/>
    <property type="evidence" value="ECO:0007669"/>
    <property type="project" value="InterPro"/>
</dbReference>
<dbReference type="GO" id="GO:0002055">
    <property type="term" value="F:adenine binding"/>
    <property type="evidence" value="ECO:0007669"/>
    <property type="project" value="TreeGrafter"/>
</dbReference>
<comment type="subcellular location">
    <subcellularLocation>
        <location evidence="3">Cytoplasm</location>
    </subcellularLocation>
</comment>
<dbReference type="PANTHER" id="PTHR32315">
    <property type="entry name" value="ADENINE PHOSPHORIBOSYLTRANSFERASE"/>
    <property type="match status" value="1"/>
</dbReference>
<dbReference type="InterPro" id="IPR000836">
    <property type="entry name" value="PRTase_dom"/>
</dbReference>
<evidence type="ECO:0000259" key="12">
    <source>
        <dbReference type="Pfam" id="PF00156"/>
    </source>
</evidence>
<dbReference type="NCBIfam" id="NF002636">
    <property type="entry name" value="PRK02304.1-5"/>
    <property type="match status" value="1"/>
</dbReference>
<comment type="pathway">
    <text evidence="4">Purine metabolism; AMP biosynthesis via salvage pathway; AMP from adenine: step 1/1.</text>
</comment>
<organism evidence="13 14">
    <name type="scientific">Ciona savignyi</name>
    <name type="common">Pacific transparent sea squirt</name>
    <dbReference type="NCBI Taxonomy" id="51511"/>
    <lineage>
        <taxon>Eukaryota</taxon>
        <taxon>Metazoa</taxon>
        <taxon>Chordata</taxon>
        <taxon>Tunicata</taxon>
        <taxon>Ascidiacea</taxon>
        <taxon>Phlebobranchia</taxon>
        <taxon>Cionidae</taxon>
        <taxon>Ciona</taxon>
    </lineage>
</organism>
<protein>
    <recommendedName>
        <fullName evidence="7">Adenine phosphoribosyltransferase</fullName>
        <ecNumber evidence="6">2.4.2.7</ecNumber>
    </recommendedName>
</protein>
<keyword evidence="9" id="KW-0328">Glycosyltransferase</keyword>
<comment type="similarity">
    <text evidence="5">Belongs to the purine/pyrimidine phosphoribosyltransferase family.</text>
</comment>
<comment type="catalytic activity">
    <reaction evidence="1">
        <text>AMP + diphosphate = 5-phospho-alpha-D-ribose 1-diphosphate + adenine</text>
        <dbReference type="Rhea" id="RHEA:16609"/>
        <dbReference type="ChEBI" id="CHEBI:16708"/>
        <dbReference type="ChEBI" id="CHEBI:33019"/>
        <dbReference type="ChEBI" id="CHEBI:58017"/>
        <dbReference type="ChEBI" id="CHEBI:456215"/>
        <dbReference type="EC" id="2.4.2.7"/>
    </reaction>
</comment>
<evidence type="ECO:0000256" key="11">
    <source>
        <dbReference type="ARBA" id="ARBA00022726"/>
    </source>
</evidence>
<evidence type="ECO:0000256" key="6">
    <source>
        <dbReference type="ARBA" id="ARBA00011893"/>
    </source>
</evidence>
<comment type="function">
    <text evidence="2">Catalyzes a salvage reaction resulting in the formation of AMP, that is energically less costly than de novo synthesis.</text>
</comment>
<dbReference type="Ensembl" id="ENSCSAVT00000016083.1">
    <property type="protein sequence ID" value="ENSCSAVP00000015904.1"/>
    <property type="gene ID" value="ENSCSAVG00000009354.1"/>
</dbReference>
<dbReference type="GO" id="GO:0003999">
    <property type="term" value="F:adenine phosphoribosyltransferase activity"/>
    <property type="evidence" value="ECO:0007669"/>
    <property type="project" value="UniProtKB-EC"/>
</dbReference>
<dbReference type="GO" id="GO:0006166">
    <property type="term" value="P:purine ribonucleoside salvage"/>
    <property type="evidence" value="ECO:0007669"/>
    <property type="project" value="UniProtKB-KW"/>
</dbReference>
<accession>H2ZE88</accession>
<dbReference type="EC" id="2.4.2.7" evidence="6"/>
<evidence type="ECO:0000256" key="3">
    <source>
        <dbReference type="ARBA" id="ARBA00004496"/>
    </source>
</evidence>
<dbReference type="AlphaFoldDB" id="H2ZE88"/>
<dbReference type="InterPro" id="IPR005764">
    <property type="entry name" value="Ade_phspho_trans"/>
</dbReference>
<evidence type="ECO:0000256" key="1">
    <source>
        <dbReference type="ARBA" id="ARBA00000868"/>
    </source>
</evidence>
<dbReference type="STRING" id="51511.ENSCSAVP00000015904"/>
<evidence type="ECO:0000313" key="13">
    <source>
        <dbReference type="Ensembl" id="ENSCSAVP00000015904.1"/>
    </source>
</evidence>
<keyword evidence="14" id="KW-1185">Reference proteome</keyword>
<dbReference type="GO" id="GO:0016208">
    <property type="term" value="F:AMP binding"/>
    <property type="evidence" value="ECO:0007669"/>
    <property type="project" value="TreeGrafter"/>
</dbReference>
<evidence type="ECO:0000256" key="10">
    <source>
        <dbReference type="ARBA" id="ARBA00022679"/>
    </source>
</evidence>
<sequence length="191" mass="21033">HVSFPGFKTMSDPRIAAVKSRIPVFPDFPKPGIQFYDIFSLFQQPSLCSDVVDLFYEHFISKYPSTKIDAVLGLDARGFLFAPPLAEKFKANFVPVRKSGKLPGVVASCSYSLEYGEAEIEIQEHALQKGQNVIIVDDLMATGGTMSTACLLAQNMNVNVIQCQCVIELTGLNGVKQLPEGTDMYSIVQFE</sequence>
<dbReference type="InterPro" id="IPR029057">
    <property type="entry name" value="PRTase-like"/>
</dbReference>
<name>H2ZE88_CIOSA</name>
<dbReference type="FunCoup" id="H2ZE88">
    <property type="interactions" value="278"/>
</dbReference>
<dbReference type="CDD" id="cd06223">
    <property type="entry name" value="PRTases_typeI"/>
    <property type="match status" value="1"/>
</dbReference>
<keyword evidence="8" id="KW-0963">Cytoplasm</keyword>
<evidence type="ECO:0000256" key="5">
    <source>
        <dbReference type="ARBA" id="ARBA00008391"/>
    </source>
</evidence>
<reference evidence="13" key="3">
    <citation type="submission" date="2025-09" db="UniProtKB">
        <authorList>
            <consortium name="Ensembl"/>
        </authorList>
    </citation>
    <scope>IDENTIFICATION</scope>
</reference>
<dbReference type="GO" id="GO:0005737">
    <property type="term" value="C:cytoplasm"/>
    <property type="evidence" value="ECO:0007669"/>
    <property type="project" value="UniProtKB-SubCell"/>
</dbReference>
<evidence type="ECO:0000256" key="9">
    <source>
        <dbReference type="ARBA" id="ARBA00022676"/>
    </source>
</evidence>